<evidence type="ECO:0000313" key="2">
    <source>
        <dbReference type="EMBL" id="CEL92153.1"/>
    </source>
</evidence>
<dbReference type="PANTHER" id="PTHR47313:SF1">
    <property type="entry name" value="RIBOSOMAL RNA LARGE SUBUNIT METHYLTRANSFERASE K_L"/>
    <property type="match status" value="1"/>
</dbReference>
<reference evidence="2 3" key="1">
    <citation type="submission" date="2014-11" db="EMBL/GenBank/DDBJ databases">
        <authorList>
            <person name="Zhu J."/>
            <person name="Qi W."/>
            <person name="Song R."/>
        </authorList>
    </citation>
    <scope>NUCLEOTIDE SEQUENCE [LARGE SCALE GENOMIC DNA]</scope>
</reference>
<dbReference type="GO" id="GO:0008168">
    <property type="term" value="F:methyltransferase activity"/>
    <property type="evidence" value="ECO:0007669"/>
    <property type="project" value="InterPro"/>
</dbReference>
<dbReference type="GO" id="GO:0003676">
    <property type="term" value="F:nucleic acid binding"/>
    <property type="evidence" value="ECO:0007669"/>
    <property type="project" value="InterPro"/>
</dbReference>
<evidence type="ECO:0000259" key="1">
    <source>
        <dbReference type="Pfam" id="PF01170"/>
    </source>
</evidence>
<dbReference type="SUPFAM" id="SSF53335">
    <property type="entry name" value="S-adenosyl-L-methionine-dependent methyltransferases"/>
    <property type="match status" value="1"/>
</dbReference>
<dbReference type="AlphaFoldDB" id="A0A0G4EA96"/>
<dbReference type="PANTHER" id="PTHR47313">
    <property type="entry name" value="RIBOSOMAL RNA LARGE SUBUNIT METHYLTRANSFERASE K/L"/>
    <property type="match status" value="1"/>
</dbReference>
<keyword evidence="3" id="KW-1185">Reference proteome</keyword>
<dbReference type="Gene3D" id="3.40.50.150">
    <property type="entry name" value="Vaccinia Virus protein VP39"/>
    <property type="match status" value="2"/>
</dbReference>
<organism evidence="2 3">
    <name type="scientific">Vitrella brassicaformis (strain CCMP3155)</name>
    <dbReference type="NCBI Taxonomy" id="1169540"/>
    <lineage>
        <taxon>Eukaryota</taxon>
        <taxon>Sar</taxon>
        <taxon>Alveolata</taxon>
        <taxon>Colpodellida</taxon>
        <taxon>Vitrellaceae</taxon>
        <taxon>Vitrella</taxon>
    </lineage>
</organism>
<dbReference type="InParanoid" id="A0A0G4EA96"/>
<accession>A0A0G4EA96</accession>
<dbReference type="InterPro" id="IPR000241">
    <property type="entry name" value="RlmKL-like_Mtase"/>
</dbReference>
<dbReference type="InterPro" id="IPR002052">
    <property type="entry name" value="DNA_methylase_N6_adenine_CS"/>
</dbReference>
<feature type="domain" description="Ribosomal RNA large subunit methyltransferase K/L-like methyltransferase" evidence="1">
    <location>
        <begin position="1"/>
        <end position="29"/>
    </location>
</feature>
<proteinExistence type="predicted"/>
<gene>
    <name evidence="2" type="ORF">Vbra_10891</name>
</gene>
<dbReference type="OrthoDB" id="416496at2759"/>
<protein>
    <recommendedName>
        <fullName evidence="1">Ribosomal RNA large subunit methyltransferase K/L-like methyltransferase domain-containing protein</fullName>
    </recommendedName>
</protein>
<dbReference type="GO" id="GO:0043527">
    <property type="term" value="C:tRNA methyltransferase complex"/>
    <property type="evidence" value="ECO:0007669"/>
    <property type="project" value="UniProtKB-ARBA"/>
</dbReference>
<dbReference type="GO" id="GO:0032259">
    <property type="term" value="P:methylation"/>
    <property type="evidence" value="ECO:0007669"/>
    <property type="project" value="InterPro"/>
</dbReference>
<dbReference type="PROSITE" id="PS00092">
    <property type="entry name" value="N6_MTASE"/>
    <property type="match status" value="1"/>
</dbReference>
<dbReference type="VEuPathDB" id="CryptoDB:Vbra_10891"/>
<dbReference type="Pfam" id="PF01170">
    <property type="entry name" value="UPF0020"/>
    <property type="match status" value="1"/>
</dbReference>
<evidence type="ECO:0000313" key="3">
    <source>
        <dbReference type="Proteomes" id="UP000041254"/>
    </source>
</evidence>
<dbReference type="InterPro" id="IPR029063">
    <property type="entry name" value="SAM-dependent_MTases_sf"/>
</dbReference>
<name>A0A0G4EA96_VITBC</name>
<dbReference type="PhylomeDB" id="A0A0G4EA96"/>
<dbReference type="Proteomes" id="UP000041254">
    <property type="component" value="Unassembled WGS sequence"/>
</dbReference>
<sequence>MCGSGTIPIEAALMATRRMPGVVRLETFLADMNVDPYRTKGTRVAPDAEGRAVSLLTHLHRTYDAPPRPPLGEDYRHDHYGDDLDGCLDDSDGEGVINGMMSPVLPHRDKPDVIVSNPPWDIRLSSDGRESWEAMRAFVCERAGGGRAWLLCGGDARDELFGAMRMRAAKKRRIVQGGVEMSLRAFDIWDVHRDR</sequence>
<dbReference type="EMBL" id="CDMY01000055">
    <property type="protein sequence ID" value="CEL92153.1"/>
    <property type="molecule type" value="Genomic_DNA"/>
</dbReference>